<keyword evidence="2" id="KW-0560">Oxidoreductase</keyword>
<dbReference type="InterPro" id="IPR036291">
    <property type="entry name" value="NAD(P)-bd_dom_sf"/>
</dbReference>
<keyword evidence="1" id="KW-0521">NADP</keyword>
<dbReference type="PANTHER" id="PTHR48106:SF18">
    <property type="entry name" value="QUINONE OXIDOREDUCTASE PIG3"/>
    <property type="match status" value="1"/>
</dbReference>
<dbReference type="GO" id="GO:0016651">
    <property type="term" value="F:oxidoreductase activity, acting on NAD(P)H"/>
    <property type="evidence" value="ECO:0007669"/>
    <property type="project" value="TreeGrafter"/>
</dbReference>
<dbReference type="GO" id="GO:0070402">
    <property type="term" value="F:NADPH binding"/>
    <property type="evidence" value="ECO:0007669"/>
    <property type="project" value="TreeGrafter"/>
</dbReference>
<protein>
    <submittedName>
        <fullName evidence="3">Uncharacterized protein</fullName>
    </submittedName>
</protein>
<keyword evidence="4" id="KW-1185">Reference proteome</keyword>
<evidence type="ECO:0000256" key="2">
    <source>
        <dbReference type="ARBA" id="ARBA00023002"/>
    </source>
</evidence>
<dbReference type="InterPro" id="IPR011032">
    <property type="entry name" value="GroES-like_sf"/>
</dbReference>
<dbReference type="SUPFAM" id="SSF50129">
    <property type="entry name" value="GroES-like"/>
    <property type="match status" value="1"/>
</dbReference>
<evidence type="ECO:0000313" key="4">
    <source>
        <dbReference type="Proteomes" id="UP001162131"/>
    </source>
</evidence>
<proteinExistence type="predicted"/>
<reference evidence="3" key="1">
    <citation type="submission" date="2021-09" db="EMBL/GenBank/DDBJ databases">
        <authorList>
            <consortium name="AG Swart"/>
            <person name="Singh M."/>
            <person name="Singh A."/>
            <person name="Seah K."/>
            <person name="Emmerich C."/>
        </authorList>
    </citation>
    <scope>NUCLEOTIDE SEQUENCE</scope>
    <source>
        <strain evidence="3">ATCC30299</strain>
    </source>
</reference>
<organism evidence="3 4">
    <name type="scientific">Blepharisma stoltei</name>
    <dbReference type="NCBI Taxonomy" id="1481888"/>
    <lineage>
        <taxon>Eukaryota</taxon>
        <taxon>Sar</taxon>
        <taxon>Alveolata</taxon>
        <taxon>Ciliophora</taxon>
        <taxon>Postciliodesmatophora</taxon>
        <taxon>Heterotrichea</taxon>
        <taxon>Heterotrichida</taxon>
        <taxon>Blepharismidae</taxon>
        <taxon>Blepharisma</taxon>
    </lineage>
</organism>
<dbReference type="SUPFAM" id="SSF51735">
    <property type="entry name" value="NAD(P)-binding Rossmann-fold domains"/>
    <property type="match status" value="1"/>
</dbReference>
<dbReference type="EMBL" id="CAJZBQ010000008">
    <property type="protein sequence ID" value="CAG9312646.1"/>
    <property type="molecule type" value="Genomic_DNA"/>
</dbReference>
<comment type="caution">
    <text evidence="3">The sequence shown here is derived from an EMBL/GenBank/DDBJ whole genome shotgun (WGS) entry which is preliminary data.</text>
</comment>
<gene>
    <name evidence="3" type="ORF">BSTOLATCC_MIC7172</name>
</gene>
<evidence type="ECO:0000313" key="3">
    <source>
        <dbReference type="EMBL" id="CAG9312646.1"/>
    </source>
</evidence>
<dbReference type="Gene3D" id="3.40.50.720">
    <property type="entry name" value="NAD(P)-binding Rossmann-like Domain"/>
    <property type="match status" value="1"/>
</dbReference>
<dbReference type="Gene3D" id="3.90.180.10">
    <property type="entry name" value="Medium-chain alcohol dehydrogenases, catalytic domain"/>
    <property type="match status" value="1"/>
</dbReference>
<evidence type="ECO:0000256" key="1">
    <source>
        <dbReference type="ARBA" id="ARBA00022857"/>
    </source>
</evidence>
<sequence>MSERTRAAIIDQVGNINTLGVKDIEISRIPENFVVIRTEFASISPGDELLYKGTFGYNFQSNTIGLQGSGTVIKSGGSVLANSLLNKRVAFMSFGHDAIGSFSELALTDANFVLPIRDDLSFEDAASAFTALTVEYIMSKIRRGNHRAVIQNAAASSIGKAVIKYCNYYGIETINIVRRDDQIEILRSIGAENVSVQLKLGGKIGWDNCLGNWRQQLHLML</sequence>
<name>A0AAU9IDY4_9CILI</name>
<accession>A0AAU9IDY4</accession>
<dbReference type="PANTHER" id="PTHR48106">
    <property type="entry name" value="QUINONE OXIDOREDUCTASE PIG3-RELATED"/>
    <property type="match status" value="1"/>
</dbReference>
<dbReference type="AlphaFoldDB" id="A0AAU9IDY4"/>
<dbReference type="Proteomes" id="UP001162131">
    <property type="component" value="Unassembled WGS sequence"/>
</dbReference>